<dbReference type="PANTHER" id="PTHR23026">
    <property type="entry name" value="NADPH NITROREDUCTASE"/>
    <property type="match status" value="1"/>
</dbReference>
<evidence type="ECO:0000256" key="2">
    <source>
        <dbReference type="ARBA" id="ARBA00022643"/>
    </source>
</evidence>
<keyword evidence="2" id="KW-0288">FMN</keyword>
<keyword evidence="1" id="KW-0285">Flavoprotein</keyword>
<dbReference type="Pfam" id="PF00881">
    <property type="entry name" value="Nitroreductase"/>
    <property type="match status" value="1"/>
</dbReference>
<dbReference type="CDD" id="cd02136">
    <property type="entry name" value="PnbA_NfnB-like"/>
    <property type="match status" value="1"/>
</dbReference>
<evidence type="ECO:0000313" key="6">
    <source>
        <dbReference type="EMBL" id="GAA3852484.1"/>
    </source>
</evidence>
<organism evidence="6 7">
    <name type="scientific">Streptomyces lannensis</name>
    <dbReference type="NCBI Taxonomy" id="766498"/>
    <lineage>
        <taxon>Bacteria</taxon>
        <taxon>Bacillati</taxon>
        <taxon>Actinomycetota</taxon>
        <taxon>Actinomycetes</taxon>
        <taxon>Kitasatosporales</taxon>
        <taxon>Streptomycetaceae</taxon>
        <taxon>Streptomyces</taxon>
    </lineage>
</organism>
<evidence type="ECO:0000313" key="7">
    <source>
        <dbReference type="Proteomes" id="UP001501563"/>
    </source>
</evidence>
<evidence type="ECO:0000256" key="1">
    <source>
        <dbReference type="ARBA" id="ARBA00022630"/>
    </source>
</evidence>
<feature type="domain" description="Nitroreductase" evidence="5">
    <location>
        <begin position="8"/>
        <end position="196"/>
    </location>
</feature>
<evidence type="ECO:0000259" key="5">
    <source>
        <dbReference type="Pfam" id="PF00881"/>
    </source>
</evidence>
<dbReference type="InterPro" id="IPR029479">
    <property type="entry name" value="Nitroreductase"/>
</dbReference>
<dbReference type="Gene3D" id="3.40.109.10">
    <property type="entry name" value="NADH Oxidase"/>
    <property type="match status" value="1"/>
</dbReference>
<feature type="region of interest" description="Disordered" evidence="4">
    <location>
        <begin position="229"/>
        <end position="248"/>
    </location>
</feature>
<sequence length="293" mass="32106">MDVYEAVTTRRAVRGFTDRQVPRETLERVVSAAAWTPSASNIQPWHVYVLTGAPLAELKRRVGERLATGEPWDEPEYEQYPAELKSPYRERRSAFGAERYGALGIPREDLEARQRAASANWDCFGAPASLFCYVDRGMGRPQWSDLGMYLQTVMLLLRAEGLHSCPQMAWAKYRTTVAKILSPPDELILFCGMSIGFEDATVNHSRTGRAPLGETVTFVDSADAARRARPPAGGAAACPTSRPHGPRTATAELAKGHAPRSTRTGRVVARIGDRFAGQVRRLASRVGLPPGTG</sequence>
<name>A0ABP7JSQ5_9ACTN</name>
<dbReference type="SUPFAM" id="SSF55469">
    <property type="entry name" value="FMN-dependent nitroreductase-like"/>
    <property type="match status" value="1"/>
</dbReference>
<dbReference type="PANTHER" id="PTHR23026:SF90">
    <property type="entry name" value="IODOTYROSINE DEIODINASE 1"/>
    <property type="match status" value="1"/>
</dbReference>
<protein>
    <submittedName>
        <fullName evidence="6">Nitroreductase</fullName>
    </submittedName>
</protein>
<evidence type="ECO:0000256" key="3">
    <source>
        <dbReference type="ARBA" id="ARBA00023002"/>
    </source>
</evidence>
<keyword evidence="7" id="KW-1185">Reference proteome</keyword>
<dbReference type="EMBL" id="BAAAZA010000003">
    <property type="protein sequence ID" value="GAA3852484.1"/>
    <property type="molecule type" value="Genomic_DNA"/>
</dbReference>
<comment type="caution">
    <text evidence="6">The sequence shown here is derived from an EMBL/GenBank/DDBJ whole genome shotgun (WGS) entry which is preliminary data.</text>
</comment>
<accession>A0ABP7JSQ5</accession>
<dbReference type="InterPro" id="IPR000415">
    <property type="entry name" value="Nitroreductase-like"/>
</dbReference>
<gene>
    <name evidence="6" type="ORF">GCM10022207_13920</name>
</gene>
<dbReference type="InterPro" id="IPR050627">
    <property type="entry name" value="Nitroreductase/BluB"/>
</dbReference>
<dbReference type="Proteomes" id="UP001501563">
    <property type="component" value="Unassembled WGS sequence"/>
</dbReference>
<reference evidence="7" key="1">
    <citation type="journal article" date="2019" name="Int. J. Syst. Evol. Microbiol.">
        <title>The Global Catalogue of Microorganisms (GCM) 10K type strain sequencing project: providing services to taxonomists for standard genome sequencing and annotation.</title>
        <authorList>
            <consortium name="The Broad Institute Genomics Platform"/>
            <consortium name="The Broad Institute Genome Sequencing Center for Infectious Disease"/>
            <person name="Wu L."/>
            <person name="Ma J."/>
        </authorList>
    </citation>
    <scope>NUCLEOTIDE SEQUENCE [LARGE SCALE GENOMIC DNA]</scope>
    <source>
        <strain evidence="7">JCM 16578</strain>
    </source>
</reference>
<proteinExistence type="predicted"/>
<evidence type="ECO:0000256" key="4">
    <source>
        <dbReference type="SAM" id="MobiDB-lite"/>
    </source>
</evidence>
<keyword evidence="3" id="KW-0560">Oxidoreductase</keyword>